<gene>
    <name evidence="1" type="ORF">BM613_03690</name>
</gene>
<dbReference type="EMBL" id="MPDK01000004">
    <property type="protein sequence ID" value="PWI58332.1"/>
    <property type="molecule type" value="Genomic_DNA"/>
</dbReference>
<reference evidence="1 2" key="1">
    <citation type="submission" date="2016-11" db="EMBL/GenBank/DDBJ databases">
        <title>Comparative genomics of Acidibacillus ferroxidans species.</title>
        <authorList>
            <person name="Oliveira G."/>
            <person name="Nunes G."/>
            <person name="Oliveira R."/>
            <person name="Araujo F."/>
            <person name="Salim A."/>
            <person name="Scholte L."/>
            <person name="Morais D."/>
            <person name="Nancucheo I."/>
            <person name="Johnson D.B."/>
            <person name="Grail B."/>
            <person name="Bittencourt J."/>
            <person name="Valadares R."/>
        </authorList>
    </citation>
    <scope>NUCLEOTIDE SEQUENCE [LARGE SCALE GENOMIC DNA]</scope>
    <source>
        <strain evidence="1 2">Y002</strain>
    </source>
</reference>
<keyword evidence="2" id="KW-1185">Reference proteome</keyword>
<sequence>MAVLADVQKRLQQAQELLHEAIDLSLQQFMSGQADKQTLAREWSGFVGDFFGYIKSKSKETKQNLLTWIHFPNS</sequence>
<accession>A0A2U3DAP6</accession>
<name>A0A2U3DAP6_SULT2</name>
<comment type="caution">
    <text evidence="1">The sequence shown here is derived from an EMBL/GenBank/DDBJ whole genome shotgun (WGS) entry which is preliminary data.</text>
</comment>
<evidence type="ECO:0000313" key="2">
    <source>
        <dbReference type="Proteomes" id="UP000245380"/>
    </source>
</evidence>
<proteinExistence type="predicted"/>
<dbReference type="AlphaFoldDB" id="A0A2U3DAP6"/>
<protein>
    <submittedName>
        <fullName evidence="1">Uncharacterized protein</fullName>
    </submittedName>
</protein>
<dbReference type="Proteomes" id="UP000245380">
    <property type="component" value="Unassembled WGS sequence"/>
</dbReference>
<evidence type="ECO:0000313" key="1">
    <source>
        <dbReference type="EMBL" id="PWI58332.1"/>
    </source>
</evidence>
<organism evidence="1 2">
    <name type="scientific">Sulfoacidibacillus thermotolerans</name>
    <name type="common">Acidibacillus sulfuroxidans</name>
    <dbReference type="NCBI Taxonomy" id="1765684"/>
    <lineage>
        <taxon>Bacteria</taxon>
        <taxon>Bacillati</taxon>
        <taxon>Bacillota</taxon>
        <taxon>Bacilli</taxon>
        <taxon>Bacillales</taxon>
        <taxon>Alicyclobacillaceae</taxon>
        <taxon>Sulfoacidibacillus</taxon>
    </lineage>
</organism>